<organism evidence="2 3">
    <name type="scientific">Methylobacterium soli</name>
    <dbReference type="NCBI Taxonomy" id="553447"/>
    <lineage>
        <taxon>Bacteria</taxon>
        <taxon>Pseudomonadati</taxon>
        <taxon>Pseudomonadota</taxon>
        <taxon>Alphaproteobacteria</taxon>
        <taxon>Hyphomicrobiales</taxon>
        <taxon>Methylobacteriaceae</taxon>
        <taxon>Methylobacterium</taxon>
    </lineage>
</organism>
<reference evidence="2 3" key="1">
    <citation type="submission" date="2019-09" db="EMBL/GenBank/DDBJ databases">
        <title>YIM 48816 draft genome.</title>
        <authorList>
            <person name="Jiang L."/>
        </authorList>
    </citation>
    <scope>NUCLEOTIDE SEQUENCE [LARGE SCALE GENOMIC DNA]</scope>
    <source>
        <strain evidence="2 3">YIM 48816</strain>
    </source>
</reference>
<dbReference type="Proteomes" id="UP000474159">
    <property type="component" value="Unassembled WGS sequence"/>
</dbReference>
<feature type="domain" description="DUF6894" evidence="1">
    <location>
        <begin position="3"/>
        <end position="70"/>
    </location>
</feature>
<evidence type="ECO:0000259" key="1">
    <source>
        <dbReference type="Pfam" id="PF21834"/>
    </source>
</evidence>
<dbReference type="Pfam" id="PF21834">
    <property type="entry name" value="DUF6894"/>
    <property type="match status" value="1"/>
</dbReference>
<name>A0A6L3T0H0_9HYPH</name>
<protein>
    <recommendedName>
        <fullName evidence="1">DUF6894 domain-containing protein</fullName>
    </recommendedName>
</protein>
<dbReference type="EMBL" id="VZZK01000015">
    <property type="protein sequence ID" value="KAB1078215.1"/>
    <property type="molecule type" value="Genomic_DNA"/>
</dbReference>
<gene>
    <name evidence="2" type="ORF">F6X53_15790</name>
</gene>
<comment type="caution">
    <text evidence="2">The sequence shown here is derived from an EMBL/GenBank/DDBJ whole genome shotgun (WGS) entry which is preliminary data.</text>
</comment>
<keyword evidence="3" id="KW-1185">Reference proteome</keyword>
<evidence type="ECO:0000313" key="3">
    <source>
        <dbReference type="Proteomes" id="UP000474159"/>
    </source>
</evidence>
<proteinExistence type="predicted"/>
<dbReference type="OrthoDB" id="8244332at2"/>
<accession>A0A6L3T0H0</accession>
<evidence type="ECO:0000313" key="2">
    <source>
        <dbReference type="EMBL" id="KAB1078215.1"/>
    </source>
</evidence>
<dbReference type="RefSeq" id="WP_151001155.1">
    <property type="nucleotide sequence ID" value="NZ_VZZK01000015.1"/>
</dbReference>
<sequence>MARYFFDFFGSSLTAYDREGSDCPDKDTVSEKALAALCEIAADHPRRYLGEDLRIAVRDQADQVVMTASLQLSAHWLVAERTEAA</sequence>
<dbReference type="AlphaFoldDB" id="A0A6L3T0H0"/>
<dbReference type="InterPro" id="IPR054189">
    <property type="entry name" value="DUF6894"/>
</dbReference>